<evidence type="ECO:0000256" key="1">
    <source>
        <dbReference type="SAM" id="SignalP"/>
    </source>
</evidence>
<gene>
    <name evidence="2" type="ORF">BC343_02185</name>
</gene>
<keyword evidence="3" id="KW-1185">Reference proteome</keyword>
<dbReference type="AlphaFoldDB" id="A0A1S9PLS7"/>
<accession>A0A1S9PLS7</accession>
<dbReference type="OrthoDB" id="796042at2"/>
<keyword evidence="1" id="KW-0732">Signal</keyword>
<evidence type="ECO:0008006" key="4">
    <source>
        <dbReference type="Google" id="ProtNLM"/>
    </source>
</evidence>
<dbReference type="EMBL" id="MBTF01000001">
    <property type="protein sequence ID" value="OOQ61894.1"/>
    <property type="molecule type" value="Genomic_DNA"/>
</dbReference>
<dbReference type="STRING" id="1792845.BC343_02185"/>
<reference evidence="2 3" key="1">
    <citation type="submission" date="2016-07" db="EMBL/GenBank/DDBJ databases">
        <title>Genomic analysis of zinc-resistant bacterium Mucilaginibacter pedocola TBZ30.</title>
        <authorList>
            <person name="Huang J."/>
            <person name="Tang J."/>
        </authorList>
    </citation>
    <scope>NUCLEOTIDE SEQUENCE [LARGE SCALE GENOMIC DNA]</scope>
    <source>
        <strain evidence="2 3">TBZ30</strain>
    </source>
</reference>
<feature type="signal peptide" evidence="1">
    <location>
        <begin position="1"/>
        <end position="20"/>
    </location>
</feature>
<dbReference type="Proteomes" id="UP000189739">
    <property type="component" value="Unassembled WGS sequence"/>
</dbReference>
<comment type="caution">
    <text evidence="2">The sequence shown here is derived from an EMBL/GenBank/DDBJ whole genome shotgun (WGS) entry which is preliminary data.</text>
</comment>
<name>A0A1S9PLS7_9SPHI</name>
<sequence length="124" mass="13703">MKNSIKLAALLMLATTGVFAATPAKTTEPAKDEITVQSSAKNLLVGVSIQKETAGRAYVTFYDNNHNQVMTDFLPKNASVEKVYNLAELPYGTYTMAVASNKQVITKQIQVYKEFGKKTYVFLQ</sequence>
<evidence type="ECO:0000313" key="3">
    <source>
        <dbReference type="Proteomes" id="UP000189739"/>
    </source>
</evidence>
<organism evidence="2 3">
    <name type="scientific">Mucilaginibacter pedocola</name>
    <dbReference type="NCBI Taxonomy" id="1792845"/>
    <lineage>
        <taxon>Bacteria</taxon>
        <taxon>Pseudomonadati</taxon>
        <taxon>Bacteroidota</taxon>
        <taxon>Sphingobacteriia</taxon>
        <taxon>Sphingobacteriales</taxon>
        <taxon>Sphingobacteriaceae</taxon>
        <taxon>Mucilaginibacter</taxon>
    </lineage>
</organism>
<feature type="chain" id="PRO_5013340781" description="Secretion system C-terminal sorting domain-containing protein" evidence="1">
    <location>
        <begin position="21"/>
        <end position="124"/>
    </location>
</feature>
<evidence type="ECO:0000313" key="2">
    <source>
        <dbReference type="EMBL" id="OOQ61894.1"/>
    </source>
</evidence>
<protein>
    <recommendedName>
        <fullName evidence="4">Secretion system C-terminal sorting domain-containing protein</fullName>
    </recommendedName>
</protein>
<proteinExistence type="predicted"/>
<dbReference type="RefSeq" id="WP_078346077.1">
    <property type="nucleotide sequence ID" value="NZ_MBTF01000001.1"/>
</dbReference>